<comment type="caution">
    <text evidence="1">The sequence shown here is derived from an EMBL/GenBank/DDBJ whole genome shotgun (WGS) entry which is preliminary data.</text>
</comment>
<protein>
    <recommendedName>
        <fullName evidence="3">Carboxypeptidase-like protein</fullName>
    </recommendedName>
</protein>
<dbReference type="OrthoDB" id="1431099at2"/>
<evidence type="ECO:0000313" key="2">
    <source>
        <dbReference type="Proteomes" id="UP000257136"/>
    </source>
</evidence>
<gene>
    <name evidence="1" type="ORF">C8P67_11020</name>
</gene>
<dbReference type="RefSeq" id="WP_115814127.1">
    <property type="nucleotide sequence ID" value="NZ_QUNI01000010.1"/>
</dbReference>
<keyword evidence="2" id="KW-1185">Reference proteome</keyword>
<evidence type="ECO:0000313" key="1">
    <source>
        <dbReference type="EMBL" id="REG96201.1"/>
    </source>
</evidence>
<organism evidence="1 2">
    <name type="scientific">Flavobacterium aquicola</name>
    <dbReference type="NCBI Taxonomy" id="1682742"/>
    <lineage>
        <taxon>Bacteria</taxon>
        <taxon>Pseudomonadati</taxon>
        <taxon>Bacteroidota</taxon>
        <taxon>Flavobacteriia</taxon>
        <taxon>Flavobacteriales</taxon>
        <taxon>Flavobacteriaceae</taxon>
        <taxon>Flavobacterium</taxon>
    </lineage>
</organism>
<proteinExistence type="predicted"/>
<dbReference type="EMBL" id="QUNI01000010">
    <property type="protein sequence ID" value="REG96201.1"/>
    <property type="molecule type" value="Genomic_DNA"/>
</dbReference>
<dbReference type="AlphaFoldDB" id="A0A3E0ED75"/>
<reference evidence="1 2" key="1">
    <citation type="submission" date="2018-08" db="EMBL/GenBank/DDBJ databases">
        <title>Genomic Encyclopedia of Archaeal and Bacterial Type Strains, Phase II (KMG-II): from individual species to whole genera.</title>
        <authorList>
            <person name="Goeker M."/>
        </authorList>
    </citation>
    <scope>NUCLEOTIDE SEQUENCE [LARGE SCALE GENOMIC DNA]</scope>
    <source>
        <strain evidence="1 2">DSM 100880</strain>
    </source>
</reference>
<accession>A0A3E0ED75</accession>
<sequence length="236" mass="27297">MKIKLPLVFFFFTCHGVFSQTAGILKGNISSENTLIQNVYVINKTSKKSVLANEKGDFTIEAKANDSLVFFAKDYYLKEIKLTSYQIEQNNLLIFIYKKPEELDEVVVNQMKSIKLSANKSYEQAKLDELDVDKRGAKIRTNMYDGTIENGMTKIKRLFGPKNKALPEIEFETLAKNTCDQKFYLETLKLKPEEIDLFLQFCDLDPKSKKIMEHNNVLSMMDFLIAKNIEFQKLKN</sequence>
<evidence type="ECO:0008006" key="3">
    <source>
        <dbReference type="Google" id="ProtNLM"/>
    </source>
</evidence>
<name>A0A3E0ED75_9FLAO</name>
<dbReference type="Proteomes" id="UP000257136">
    <property type="component" value="Unassembled WGS sequence"/>
</dbReference>